<reference evidence="1" key="1">
    <citation type="journal article" date="2015" name="Nature">
        <title>Complex archaea that bridge the gap between prokaryotes and eukaryotes.</title>
        <authorList>
            <person name="Spang A."/>
            <person name="Saw J.H."/>
            <person name="Jorgensen S.L."/>
            <person name="Zaremba-Niedzwiedzka K."/>
            <person name="Martijn J."/>
            <person name="Lind A.E."/>
            <person name="van Eijk R."/>
            <person name="Schleper C."/>
            <person name="Guy L."/>
            <person name="Ettema T.J."/>
        </authorList>
    </citation>
    <scope>NUCLEOTIDE SEQUENCE</scope>
</reference>
<dbReference type="AlphaFoldDB" id="A0A0F9RM78"/>
<organism evidence="1">
    <name type="scientific">marine sediment metagenome</name>
    <dbReference type="NCBI Taxonomy" id="412755"/>
    <lineage>
        <taxon>unclassified sequences</taxon>
        <taxon>metagenomes</taxon>
        <taxon>ecological metagenomes</taxon>
    </lineage>
</organism>
<protein>
    <submittedName>
        <fullName evidence="1">Uncharacterized protein</fullName>
    </submittedName>
</protein>
<name>A0A0F9RM78_9ZZZZ</name>
<accession>A0A0F9RM78</accession>
<proteinExistence type="predicted"/>
<sequence>MSSTNDKYKFGKAVAEVIDTVDEIFGQILAETGNTIPSVHFAILIGAEAAKFADIYKTMLEQLPEKTQERIKLGVEIMLARTSTIISNDRAEELYQEVHKSVIEMQAELEGWKPSTIT</sequence>
<comment type="caution">
    <text evidence="1">The sequence shown here is derived from an EMBL/GenBank/DDBJ whole genome shotgun (WGS) entry which is preliminary data.</text>
</comment>
<gene>
    <name evidence="1" type="ORF">LCGC14_0578200</name>
</gene>
<evidence type="ECO:0000313" key="1">
    <source>
        <dbReference type="EMBL" id="KKN55829.1"/>
    </source>
</evidence>
<dbReference type="EMBL" id="LAZR01000869">
    <property type="protein sequence ID" value="KKN55829.1"/>
    <property type="molecule type" value="Genomic_DNA"/>
</dbReference>